<keyword evidence="3" id="KW-1185">Reference proteome</keyword>
<organism evidence="2 3">
    <name type="scientific">Paenibacillus gyeongsangnamensis</name>
    <dbReference type="NCBI Taxonomy" id="3388067"/>
    <lineage>
        <taxon>Bacteria</taxon>
        <taxon>Bacillati</taxon>
        <taxon>Bacillota</taxon>
        <taxon>Bacilli</taxon>
        <taxon>Bacillales</taxon>
        <taxon>Paenibacillaceae</taxon>
        <taxon>Paenibacillus</taxon>
    </lineage>
</organism>
<dbReference type="InterPro" id="IPR050908">
    <property type="entry name" value="SmbC-like"/>
</dbReference>
<protein>
    <submittedName>
        <fullName evidence="2">GyrI-like domain-containing protein</fullName>
    </submittedName>
</protein>
<sequence>MGDYSQGLEAVCEQVYRWAEARDLLTEDTRMLGIPHNNPYLTHTDKCRYDCCIPVPGGTVAKGSLEAAVIPGGKFAVYEFEEPVEFGHRQLLIDCYSELYSFWLPRSGYRYTGNPVEFVQMRRAKGSMDMECRITAISLPIEPKS</sequence>
<dbReference type="EMBL" id="JAQAGZ010000007">
    <property type="protein sequence ID" value="MCZ8513227.1"/>
    <property type="molecule type" value="Genomic_DNA"/>
</dbReference>
<dbReference type="Gene3D" id="3.20.80.10">
    <property type="entry name" value="Regulatory factor, effector binding domain"/>
    <property type="match status" value="1"/>
</dbReference>
<gene>
    <name evidence="2" type="ORF">O9H85_12485</name>
</gene>
<dbReference type="Proteomes" id="UP001527882">
    <property type="component" value="Unassembled WGS sequence"/>
</dbReference>
<evidence type="ECO:0000313" key="3">
    <source>
        <dbReference type="Proteomes" id="UP001527882"/>
    </source>
</evidence>
<feature type="domain" description="AraC effector-binding" evidence="1">
    <location>
        <begin position="2"/>
        <end position="142"/>
    </location>
</feature>
<dbReference type="InterPro" id="IPR029442">
    <property type="entry name" value="GyrI-like"/>
</dbReference>
<reference evidence="2 3" key="1">
    <citation type="submission" date="2022-12" db="EMBL/GenBank/DDBJ databases">
        <title>Draft genome sequence of Paenibacillus sp. dW9.</title>
        <authorList>
            <person name="Choi E.-W."/>
            <person name="Kim D.-U."/>
        </authorList>
    </citation>
    <scope>NUCLEOTIDE SEQUENCE [LARGE SCALE GENOMIC DNA]</scope>
    <source>
        <strain evidence="3">dW9</strain>
    </source>
</reference>
<dbReference type="SUPFAM" id="SSF55136">
    <property type="entry name" value="Probable bacterial effector-binding domain"/>
    <property type="match status" value="1"/>
</dbReference>
<name>A0ABT4Q8N1_9BACL</name>
<evidence type="ECO:0000313" key="2">
    <source>
        <dbReference type="EMBL" id="MCZ8513227.1"/>
    </source>
</evidence>
<evidence type="ECO:0000259" key="1">
    <source>
        <dbReference type="SMART" id="SM00871"/>
    </source>
</evidence>
<dbReference type="InterPro" id="IPR011256">
    <property type="entry name" value="Reg_factor_effector_dom_sf"/>
</dbReference>
<dbReference type="Pfam" id="PF06445">
    <property type="entry name" value="GyrI-like"/>
    <property type="match status" value="1"/>
</dbReference>
<dbReference type="InterPro" id="IPR010499">
    <property type="entry name" value="AraC_E-bd"/>
</dbReference>
<dbReference type="PANTHER" id="PTHR40055:SF1">
    <property type="entry name" value="TRANSCRIPTIONAL REGULATOR YGIV-RELATED"/>
    <property type="match status" value="1"/>
</dbReference>
<dbReference type="RefSeq" id="WP_269881886.1">
    <property type="nucleotide sequence ID" value="NZ_JAQAGZ010000007.1"/>
</dbReference>
<comment type="caution">
    <text evidence="2">The sequence shown here is derived from an EMBL/GenBank/DDBJ whole genome shotgun (WGS) entry which is preliminary data.</text>
</comment>
<dbReference type="PANTHER" id="PTHR40055">
    <property type="entry name" value="TRANSCRIPTIONAL REGULATOR YGIV-RELATED"/>
    <property type="match status" value="1"/>
</dbReference>
<accession>A0ABT4Q8N1</accession>
<dbReference type="SMART" id="SM00871">
    <property type="entry name" value="AraC_E_bind"/>
    <property type="match status" value="1"/>
</dbReference>
<proteinExistence type="predicted"/>